<evidence type="ECO:0000259" key="3">
    <source>
        <dbReference type="Pfam" id="PF17853"/>
    </source>
</evidence>
<dbReference type="Proteomes" id="UP000265419">
    <property type="component" value="Unassembled WGS sequence"/>
</dbReference>
<dbReference type="InterPro" id="IPR042070">
    <property type="entry name" value="PucR_C-HTH_sf"/>
</dbReference>
<protein>
    <submittedName>
        <fullName evidence="4">PucR family transcriptional regulator</fullName>
    </submittedName>
</protein>
<dbReference type="EMBL" id="QQXK01000021">
    <property type="protein sequence ID" value="RII41801.1"/>
    <property type="molecule type" value="Genomic_DNA"/>
</dbReference>
<dbReference type="Pfam" id="PF13556">
    <property type="entry name" value="HTH_30"/>
    <property type="match status" value="1"/>
</dbReference>
<dbReference type="PANTHER" id="PTHR33744:SF7">
    <property type="entry name" value="PUCR FAMILY TRANSCRIPTIONAL REGULATOR"/>
    <property type="match status" value="1"/>
</dbReference>
<dbReference type="InterPro" id="IPR041522">
    <property type="entry name" value="CdaR_GGDEF"/>
</dbReference>
<dbReference type="InterPro" id="IPR051448">
    <property type="entry name" value="CdaR-like_regulators"/>
</dbReference>
<gene>
    <name evidence="4" type="ORF">DWB68_10975</name>
</gene>
<feature type="domain" description="PucR C-terminal helix-turn-helix" evidence="2">
    <location>
        <begin position="328"/>
        <end position="384"/>
    </location>
</feature>
<dbReference type="AlphaFoldDB" id="A0A399J8B4"/>
<comment type="similarity">
    <text evidence="1">Belongs to the CdaR family.</text>
</comment>
<comment type="caution">
    <text evidence="4">The sequence shown here is derived from an EMBL/GenBank/DDBJ whole genome shotgun (WGS) entry which is preliminary data.</text>
</comment>
<feature type="domain" description="CdaR GGDEF-like" evidence="3">
    <location>
        <begin position="171"/>
        <end position="280"/>
    </location>
</feature>
<evidence type="ECO:0000313" key="4">
    <source>
        <dbReference type="EMBL" id="RII41801.1"/>
    </source>
</evidence>
<evidence type="ECO:0000313" key="5">
    <source>
        <dbReference type="Proteomes" id="UP000265419"/>
    </source>
</evidence>
<keyword evidence="5" id="KW-1185">Reference proteome</keyword>
<evidence type="ECO:0000259" key="2">
    <source>
        <dbReference type="Pfam" id="PF13556"/>
    </source>
</evidence>
<evidence type="ECO:0000256" key="1">
    <source>
        <dbReference type="ARBA" id="ARBA00006754"/>
    </source>
</evidence>
<reference evidence="4 5" key="1">
    <citation type="submission" date="2018-07" db="EMBL/GenBank/DDBJ databases">
        <title>Arthrobacter sp. nov., isolated from raw cow's milk with high bacterial count.</title>
        <authorList>
            <person name="Hahne J."/>
            <person name="Isele D."/>
            <person name="Lipski A."/>
        </authorList>
    </citation>
    <scope>NUCLEOTIDE SEQUENCE [LARGE SCALE GENOMIC DNA]</scope>
    <source>
        <strain evidence="4 5">JZ R-35</strain>
    </source>
</reference>
<dbReference type="Pfam" id="PF17853">
    <property type="entry name" value="GGDEF_2"/>
    <property type="match status" value="1"/>
</dbReference>
<dbReference type="PANTHER" id="PTHR33744">
    <property type="entry name" value="CARBOHYDRATE DIACID REGULATOR"/>
    <property type="match status" value="1"/>
</dbReference>
<dbReference type="RefSeq" id="WP_119425181.1">
    <property type="nucleotide sequence ID" value="NZ_QQXK01000021.1"/>
</dbReference>
<name>A0A399J8B4_9MICC</name>
<sequence length="397" mass="42909">MSAPRARIAETLRSSPHTLERLRAALGSLSTLALKELDASLPWYRSLLPEQRSALGLIAQRGISSFVAWFEDPSAPTWVLDDVFADAPSELSRTISLQKALQLIRVVVGVVEERVPELADPKEQVPLREAVLLYSREVAFAAADVYARAAEKRGAWDSRLEALVVDAVLRGEDPDSLRSRLASIGWRSQSDLCVVVGFAPATVTGNSVRELRRASVRSARDSVVGIQGDRIILLLGGLDQHGPLERLAKHFGDGPVVVGPVVPTLRELPASARAALMALAAAPAWPDAPRPVLADDLWPERALAGDKDAVDALVQRVYRPLVAAGPALAETLTRYLAEGHSLEATARALYVHANTVRYRLRRITDATGWDPFSPRDALVLQSALICGRLHPGASAES</sequence>
<organism evidence="4 5">
    <name type="scientific">Galactobacter valiniphilus</name>
    <dbReference type="NCBI Taxonomy" id="2676122"/>
    <lineage>
        <taxon>Bacteria</taxon>
        <taxon>Bacillati</taxon>
        <taxon>Actinomycetota</taxon>
        <taxon>Actinomycetes</taxon>
        <taxon>Micrococcales</taxon>
        <taxon>Micrococcaceae</taxon>
        <taxon>Galactobacter</taxon>
    </lineage>
</organism>
<dbReference type="Gene3D" id="1.10.10.2840">
    <property type="entry name" value="PucR C-terminal helix-turn-helix domain"/>
    <property type="match status" value="1"/>
</dbReference>
<accession>A0A399J8B4</accession>
<proteinExistence type="inferred from homology"/>
<dbReference type="InterPro" id="IPR025736">
    <property type="entry name" value="PucR_C-HTH_dom"/>
</dbReference>